<feature type="binding site" evidence="7">
    <location>
        <position position="22"/>
    </location>
    <ligand>
        <name>ATP</name>
        <dbReference type="ChEBI" id="CHEBI:30616"/>
    </ligand>
</feature>
<feature type="binding site" evidence="7">
    <location>
        <begin position="87"/>
        <end position="88"/>
    </location>
    <ligand>
        <name>ATP</name>
        <dbReference type="ChEBI" id="CHEBI:30616"/>
    </ligand>
</feature>
<dbReference type="Gene3D" id="1.20.120.790">
    <property type="entry name" value="Heat shock protein 90, C-terminal domain"/>
    <property type="match status" value="1"/>
</dbReference>
<dbReference type="InterPro" id="IPR036890">
    <property type="entry name" value="HATPase_C_sf"/>
</dbReference>
<dbReference type="InterPro" id="IPR001404">
    <property type="entry name" value="Hsp90_fam"/>
</dbReference>
<comment type="similarity">
    <text evidence="1">Belongs to the heat shock protein 90 family.</text>
</comment>
<feature type="binding site" evidence="7">
    <location>
        <position position="160"/>
    </location>
    <ligand>
        <name>ATP</name>
        <dbReference type="ChEBI" id="CHEBI:30616"/>
    </ligand>
</feature>
<dbReference type="NCBIfam" id="NF003555">
    <property type="entry name" value="PRK05218.1"/>
    <property type="match status" value="1"/>
</dbReference>
<keyword evidence="4 7" id="KW-0067">ATP-binding</keyword>
<keyword evidence="5" id="KW-0346">Stress response</keyword>
<keyword evidence="2" id="KW-0963">Cytoplasm</keyword>
<dbReference type="PIRSF" id="PIRSF002583">
    <property type="entry name" value="Hsp90"/>
    <property type="match status" value="1"/>
</dbReference>
<evidence type="ECO:0000256" key="1">
    <source>
        <dbReference type="ARBA" id="ARBA00008239"/>
    </source>
</evidence>
<feature type="compositionally biased region" description="Acidic residues" evidence="8">
    <location>
        <begin position="215"/>
        <end position="226"/>
    </location>
</feature>
<reference evidence="9" key="1">
    <citation type="journal article" date="2024" name="Gigascience">
        <title>Chromosome-level genome of the poultry shaft louse Menopon gallinae provides insight into the host-switching and adaptive evolution of parasitic lice.</title>
        <authorList>
            <person name="Xu Y."/>
            <person name="Ma L."/>
            <person name="Liu S."/>
            <person name="Liang Y."/>
            <person name="Liu Q."/>
            <person name="He Z."/>
            <person name="Tian L."/>
            <person name="Duan Y."/>
            <person name="Cai W."/>
            <person name="Li H."/>
            <person name="Song F."/>
        </authorList>
    </citation>
    <scope>NUCLEOTIDE SEQUENCE</scope>
    <source>
        <strain evidence="9">Cailab_2023a</strain>
    </source>
</reference>
<keyword evidence="6" id="KW-0143">Chaperone</keyword>
<feature type="region of interest" description="Disordered" evidence="8">
    <location>
        <begin position="200"/>
        <end position="251"/>
    </location>
</feature>
<dbReference type="Gene3D" id="3.40.50.11260">
    <property type="match status" value="1"/>
</dbReference>
<dbReference type="HAMAP" id="MF_00505">
    <property type="entry name" value="HSP90"/>
    <property type="match status" value="1"/>
</dbReference>
<evidence type="ECO:0000256" key="2">
    <source>
        <dbReference type="ARBA" id="ARBA00022490"/>
    </source>
</evidence>
<dbReference type="FunFam" id="3.30.565.10:FF:000357">
    <property type="entry name" value="Heat shock protein HSP 90-beta"/>
    <property type="match status" value="1"/>
</dbReference>
<dbReference type="Gene3D" id="3.30.565.10">
    <property type="entry name" value="Histidine kinase-like ATPase, C-terminal domain"/>
    <property type="match status" value="1"/>
</dbReference>
<feature type="binding site" evidence="7">
    <location>
        <position position="18"/>
    </location>
    <ligand>
        <name>ATP</name>
        <dbReference type="ChEBI" id="CHEBI:30616"/>
    </ligand>
</feature>
<evidence type="ECO:0000256" key="8">
    <source>
        <dbReference type="SAM" id="MobiDB-lite"/>
    </source>
</evidence>
<dbReference type="GO" id="GO:0005524">
    <property type="term" value="F:ATP binding"/>
    <property type="evidence" value="ECO:0007669"/>
    <property type="project" value="UniProtKB-KW"/>
</dbReference>
<dbReference type="GO" id="GO:0016887">
    <property type="term" value="F:ATP hydrolysis activity"/>
    <property type="evidence" value="ECO:0007669"/>
    <property type="project" value="InterPro"/>
</dbReference>
<accession>A0AAW2H7V4</accession>
<comment type="caution">
    <text evidence="9">The sequence shown here is derived from an EMBL/GenBank/DDBJ whole genome shotgun (WGS) entry which is preliminary data.</text>
</comment>
<evidence type="ECO:0000256" key="4">
    <source>
        <dbReference type="ARBA" id="ARBA00022840"/>
    </source>
</evidence>
<name>A0AAW2H7V4_9NEOP</name>
<dbReference type="SUPFAM" id="SSF54211">
    <property type="entry name" value="Ribosomal protein S5 domain 2-like"/>
    <property type="match status" value="1"/>
</dbReference>
<evidence type="ECO:0000256" key="6">
    <source>
        <dbReference type="ARBA" id="ARBA00023186"/>
    </source>
</evidence>
<organism evidence="9">
    <name type="scientific">Menopon gallinae</name>
    <name type="common">poultry shaft louse</name>
    <dbReference type="NCBI Taxonomy" id="328185"/>
    <lineage>
        <taxon>Eukaryota</taxon>
        <taxon>Metazoa</taxon>
        <taxon>Ecdysozoa</taxon>
        <taxon>Arthropoda</taxon>
        <taxon>Hexapoda</taxon>
        <taxon>Insecta</taxon>
        <taxon>Pterygota</taxon>
        <taxon>Neoptera</taxon>
        <taxon>Paraneoptera</taxon>
        <taxon>Psocodea</taxon>
        <taxon>Troctomorpha</taxon>
        <taxon>Phthiraptera</taxon>
        <taxon>Amblycera</taxon>
        <taxon>Menoponidae</taxon>
        <taxon>Menopon</taxon>
    </lineage>
</organism>
<dbReference type="InterPro" id="IPR037196">
    <property type="entry name" value="HSP90_C"/>
</dbReference>
<evidence type="ECO:0000256" key="7">
    <source>
        <dbReference type="PIRSR" id="PIRSR002583-1"/>
    </source>
</evidence>
<dbReference type="Pfam" id="PF13589">
    <property type="entry name" value="HATPase_c_3"/>
    <property type="match status" value="1"/>
</dbReference>
<feature type="compositionally biased region" description="Basic and acidic residues" evidence="8">
    <location>
        <begin position="227"/>
        <end position="251"/>
    </location>
</feature>
<dbReference type="Pfam" id="PF00183">
    <property type="entry name" value="HSP90"/>
    <property type="match status" value="1"/>
</dbReference>
<dbReference type="AlphaFoldDB" id="A0AAW2H7V4"/>
<dbReference type="PANTHER" id="PTHR11528">
    <property type="entry name" value="HEAT SHOCK PROTEIN 90 FAMILY MEMBER"/>
    <property type="match status" value="1"/>
</dbReference>
<sequence>MTIIVNAIYSSKDFFIRELIANASDACDKLQLSWQEFTDKKLNVVSPNELRIDVIPDKKNKILVIQDNAIGMKKEHLITFLGTIARSGTQAFKEAVAQKGYKEAGQLIGQFGLGFYSAFLVAYKVDVITRHPEDRTYMWSSSGKGDFTIHEVEDDMMHGTKLMLHLKEGEGEFLECSTLTKLIKRFSMFISYPIYLHEEKEVEDKEEPEKTGDAEEKDVAEDEEAGEKEPEKLDAEEKDDEPKIEADKPKKMKTVIEQRRVNKDKQLWARDLKEVSQEELKDFYKSISNDWDDFLKVKSWSLEGVINFKMLLFIPKRAPFNMFDRSTKKDRIKLYCANVFVTDDLGDAVPDWMYFITGVIAAEDLPMSVSRETTQGSSVIKLIKKRLNAKVLEMIQELSGDKELYKDFLKEFSTNIKFAVREDQDSKGEEYAKLLRFYTSKSGEEMIDLDTYVGRMKENQKQIYVVTGMSKEEVTMSPFLQKFRNYEVIFLFEAIDEIMLQGFRKYKDYDIQRITSEGVELPEKEEVAQEVQTSYESLCSKLKDVLGTGIEKVVLNPALGSVPCLINSTKYGHSGAMEKILSAQPGAANNPFLSMGLSKKIFEINPTHPIICNMKALMDAGSEDELKEISYILYNTTLFGCGYKFDDTSKYCNAVYTLLSKHSPAASAAAEGPSNEEVEVA</sequence>
<dbReference type="GO" id="GO:0140662">
    <property type="term" value="F:ATP-dependent protein folding chaperone"/>
    <property type="evidence" value="ECO:0007669"/>
    <property type="project" value="InterPro"/>
</dbReference>
<evidence type="ECO:0000313" key="9">
    <source>
        <dbReference type="EMBL" id="KAL0265683.1"/>
    </source>
</evidence>
<feature type="binding site" evidence="7">
    <location>
        <position position="371"/>
    </location>
    <ligand>
        <name>ATP</name>
        <dbReference type="ChEBI" id="CHEBI:30616"/>
    </ligand>
</feature>
<proteinExistence type="inferred from homology"/>
<feature type="binding site" evidence="7">
    <location>
        <position position="72"/>
    </location>
    <ligand>
        <name>ATP</name>
        <dbReference type="ChEBI" id="CHEBI:30616"/>
    </ligand>
</feature>
<evidence type="ECO:0000256" key="3">
    <source>
        <dbReference type="ARBA" id="ARBA00022741"/>
    </source>
</evidence>
<dbReference type="Gene3D" id="3.30.230.80">
    <property type="match status" value="1"/>
</dbReference>
<keyword evidence="3 7" id="KW-0547">Nucleotide-binding</keyword>
<dbReference type="EMBL" id="JARGDH010000006">
    <property type="protein sequence ID" value="KAL0265683.1"/>
    <property type="molecule type" value="Genomic_DNA"/>
</dbReference>
<evidence type="ECO:0008006" key="10">
    <source>
        <dbReference type="Google" id="ProtNLM"/>
    </source>
</evidence>
<feature type="binding site" evidence="7">
    <location>
        <begin position="110"/>
        <end position="115"/>
    </location>
    <ligand>
        <name>ATP</name>
        <dbReference type="ChEBI" id="CHEBI:30616"/>
    </ligand>
</feature>
<gene>
    <name evidence="9" type="ORF">PYX00_011397</name>
</gene>
<dbReference type="InterPro" id="IPR020575">
    <property type="entry name" value="Hsp90_N"/>
</dbReference>
<feature type="binding site" evidence="7">
    <location>
        <position position="67"/>
    </location>
    <ligand>
        <name>ATP</name>
        <dbReference type="ChEBI" id="CHEBI:30616"/>
    </ligand>
</feature>
<feature type="compositionally biased region" description="Basic and acidic residues" evidence="8">
    <location>
        <begin position="200"/>
        <end position="214"/>
    </location>
</feature>
<dbReference type="CDD" id="cd16927">
    <property type="entry name" value="HATPase_Hsp90-like"/>
    <property type="match status" value="1"/>
</dbReference>
<dbReference type="InterPro" id="IPR020568">
    <property type="entry name" value="Ribosomal_Su5_D2-typ_SF"/>
</dbReference>
<dbReference type="PRINTS" id="PR00775">
    <property type="entry name" value="HEATSHOCK90"/>
</dbReference>
<dbReference type="SUPFAM" id="SSF55874">
    <property type="entry name" value="ATPase domain of HSP90 chaperone/DNA topoisomerase II/histidine kinase"/>
    <property type="match status" value="1"/>
</dbReference>
<dbReference type="GO" id="GO:0051082">
    <property type="term" value="F:unfolded protein binding"/>
    <property type="evidence" value="ECO:0007669"/>
    <property type="project" value="InterPro"/>
</dbReference>
<dbReference type="SUPFAM" id="SSF110942">
    <property type="entry name" value="HSP90 C-terminal domain"/>
    <property type="match status" value="1"/>
</dbReference>
<protein>
    <recommendedName>
        <fullName evidence="10">Heat shock protein 90</fullName>
    </recommendedName>
</protein>
<evidence type="ECO:0000256" key="5">
    <source>
        <dbReference type="ARBA" id="ARBA00023016"/>
    </source>
</evidence>